<evidence type="ECO:0000256" key="13">
    <source>
        <dbReference type="RuleBase" id="RU000581"/>
    </source>
</evidence>
<keyword evidence="5 13" id="KW-0812">Transmembrane</keyword>
<comment type="domain">
    <text evidence="13">The histidine box domains are involved in binding the catalytic metal ions.</text>
</comment>
<feature type="domain" description="Fatty acid desaturase" evidence="15">
    <location>
        <begin position="175"/>
        <end position="385"/>
    </location>
</feature>
<organism evidence="16">
    <name type="scientific">Chromochloris zofingiensis</name>
    <dbReference type="NCBI Taxonomy" id="31302"/>
    <lineage>
        <taxon>Eukaryota</taxon>
        <taxon>Viridiplantae</taxon>
        <taxon>Chlorophyta</taxon>
        <taxon>core chlorophytes</taxon>
        <taxon>Chlorophyceae</taxon>
        <taxon>CS clade</taxon>
        <taxon>Sphaeropleales</taxon>
        <taxon>Chromochloridaceae</taxon>
        <taxon>Chromochloris</taxon>
    </lineage>
</organism>
<keyword evidence="6" id="KW-0276">Fatty acid metabolism</keyword>
<keyword evidence="8 13" id="KW-0560">Oxidoreductase</keyword>
<comment type="similarity">
    <text evidence="3 13">Belongs to the fatty acid desaturase type 1 family.</text>
</comment>
<keyword evidence="10" id="KW-0443">Lipid metabolism</keyword>
<reference evidence="16" key="1">
    <citation type="submission" date="2020-04" db="EMBL/GenBank/DDBJ databases">
        <authorList>
            <person name="Wu T."/>
            <person name="Chen F."/>
        </authorList>
    </citation>
    <scope>NUCLEOTIDE SEQUENCE</scope>
</reference>
<feature type="transmembrane region" description="Helical" evidence="14">
    <location>
        <begin position="148"/>
        <end position="168"/>
    </location>
</feature>
<evidence type="ECO:0000256" key="12">
    <source>
        <dbReference type="ARBA" id="ARBA00023160"/>
    </source>
</evidence>
<keyword evidence="9" id="KW-0408">Iron</keyword>
<keyword evidence="11 14" id="KW-0472">Membrane</keyword>
<dbReference type="EMBL" id="MT323110">
    <property type="protein sequence ID" value="QWW89556.1"/>
    <property type="molecule type" value="mRNA"/>
</dbReference>
<evidence type="ECO:0000259" key="15">
    <source>
        <dbReference type="Pfam" id="PF00487"/>
    </source>
</evidence>
<comment type="cofactor">
    <cofactor evidence="13">
        <name>Fe(2+)</name>
        <dbReference type="ChEBI" id="CHEBI:29033"/>
    </cofactor>
</comment>
<evidence type="ECO:0000256" key="14">
    <source>
        <dbReference type="SAM" id="Phobius"/>
    </source>
</evidence>
<feature type="transmembrane region" description="Helical" evidence="14">
    <location>
        <begin position="174"/>
        <end position="192"/>
    </location>
</feature>
<dbReference type="PANTHER" id="PTHR11351">
    <property type="entry name" value="ACYL-COA DESATURASE"/>
    <property type="match status" value="1"/>
</dbReference>
<evidence type="ECO:0000256" key="9">
    <source>
        <dbReference type="ARBA" id="ARBA00023004"/>
    </source>
</evidence>
<keyword evidence="4 13" id="KW-0444">Lipid biosynthesis</keyword>
<name>A0A8F3BBR2_9CHLO</name>
<feature type="transmembrane region" description="Helical" evidence="14">
    <location>
        <begin position="290"/>
        <end position="313"/>
    </location>
</feature>
<proteinExistence type="evidence at transcript level"/>
<evidence type="ECO:0000256" key="4">
    <source>
        <dbReference type="ARBA" id="ARBA00022516"/>
    </source>
</evidence>
<dbReference type="InterPro" id="IPR015876">
    <property type="entry name" value="Acyl-CoA_DS"/>
</dbReference>
<dbReference type="GO" id="GO:0042761">
    <property type="term" value="P:very long-chain fatty acid biosynthetic process"/>
    <property type="evidence" value="ECO:0007669"/>
    <property type="project" value="TreeGrafter"/>
</dbReference>
<keyword evidence="7 14" id="KW-1133">Transmembrane helix</keyword>
<evidence type="ECO:0000256" key="5">
    <source>
        <dbReference type="ARBA" id="ARBA00022692"/>
    </source>
</evidence>
<evidence type="ECO:0000256" key="3">
    <source>
        <dbReference type="ARBA" id="ARBA00009295"/>
    </source>
</evidence>
<evidence type="ECO:0000256" key="11">
    <source>
        <dbReference type="ARBA" id="ARBA00023136"/>
    </source>
</evidence>
<dbReference type="PANTHER" id="PTHR11351:SF31">
    <property type="entry name" value="DESATURASE 1, ISOFORM A-RELATED"/>
    <property type="match status" value="1"/>
</dbReference>
<evidence type="ECO:0000256" key="2">
    <source>
        <dbReference type="ARBA" id="ARBA00005189"/>
    </source>
</evidence>
<protein>
    <submittedName>
        <fullName evidence="16">Delta7/Delta9 fatty acid desaturase</fullName>
    </submittedName>
</protein>
<dbReference type="GO" id="GO:0016717">
    <property type="term" value="F:oxidoreductase activity, acting on paired donors, with oxidation of a pair of donors resulting in the reduction of molecular oxygen to two molecules of water"/>
    <property type="evidence" value="ECO:0007669"/>
    <property type="project" value="InterPro"/>
</dbReference>
<comment type="subcellular location">
    <subcellularLocation>
        <location evidence="1">Membrane</location>
        <topology evidence="1">Multi-pass membrane protein</topology>
    </subcellularLocation>
</comment>
<dbReference type="InterPro" id="IPR005804">
    <property type="entry name" value="FA_desaturase_dom"/>
</dbReference>
<dbReference type="Pfam" id="PF00487">
    <property type="entry name" value="FA_desaturase"/>
    <property type="match status" value="1"/>
</dbReference>
<evidence type="ECO:0000256" key="7">
    <source>
        <dbReference type="ARBA" id="ARBA00022989"/>
    </source>
</evidence>
<accession>A0A8F3BBR2</accession>
<gene>
    <name evidence="16" type="primary">FAD6</name>
</gene>
<evidence type="ECO:0000256" key="8">
    <source>
        <dbReference type="ARBA" id="ARBA00023002"/>
    </source>
</evidence>
<comment type="pathway">
    <text evidence="2">Lipid metabolism.</text>
</comment>
<dbReference type="GO" id="GO:0005789">
    <property type="term" value="C:endoplasmic reticulum membrane"/>
    <property type="evidence" value="ECO:0007669"/>
    <property type="project" value="TreeGrafter"/>
</dbReference>
<evidence type="ECO:0000256" key="1">
    <source>
        <dbReference type="ARBA" id="ARBA00004141"/>
    </source>
</evidence>
<dbReference type="CDD" id="cd03505">
    <property type="entry name" value="Delta9-FADS-like"/>
    <property type="match status" value="1"/>
</dbReference>
<evidence type="ECO:0000256" key="6">
    <source>
        <dbReference type="ARBA" id="ARBA00022832"/>
    </source>
</evidence>
<dbReference type="AlphaFoldDB" id="A0A8F3BBR2"/>
<evidence type="ECO:0000313" key="16">
    <source>
        <dbReference type="EMBL" id="QWW89556.1"/>
    </source>
</evidence>
<sequence length="416" mass="47506">MATGLLHRSSTRCGFATPSPVCGKQVASQQPWSAASRSVVRVRGSCPASMTIRCQALDRDVRTRVAEVAVHTSTRPANPTDSFDELSYSKQYDQLFQQQPLPIKQPVPKPSKVAQAQEPDSKKVLLSDVHATKKVNMFLNRKWNGTDYGYVAFMLFAHGLALLAPFTFSWGNVALFFGTYFITGCLGITLSFHRQLSHKSFQTPSWVEYVLAYCGVLAVQGDPIEWVSSHRYHHLHTDTPLDPHSPYEGFWWSHMGWLLDNQTTLERVYDRKNAIDLENQWFYRFIRDTYIWHVVAQFGALYMLGGLPAMVWGGALRMVWVYHITWFVNSAAHCWGSQSYNTGDLSRNNWWVSVLAFGEGWHNNHHAFEFSARHGLEWWQFDMTWMMVCALEKLGLASNVKLPSEKQKARLAFAKA</sequence>
<keyword evidence="12 13" id="KW-0275">Fatty acid biosynthesis</keyword>
<dbReference type="PRINTS" id="PR00075">
    <property type="entry name" value="FACDDSATRASE"/>
</dbReference>
<evidence type="ECO:0000256" key="10">
    <source>
        <dbReference type="ARBA" id="ARBA00023098"/>
    </source>
</evidence>